<protein>
    <submittedName>
        <fullName evidence="2">Uncharacterized protein</fullName>
    </submittedName>
</protein>
<gene>
    <name evidence="2" type="ORF">KIL84_010358</name>
</gene>
<proteinExistence type="predicted"/>
<dbReference type="AlphaFoldDB" id="A0A9D4B1B5"/>
<evidence type="ECO:0000313" key="2">
    <source>
        <dbReference type="EMBL" id="KAH1176656.1"/>
    </source>
</evidence>
<evidence type="ECO:0000313" key="3">
    <source>
        <dbReference type="Proteomes" id="UP000827986"/>
    </source>
</evidence>
<name>A0A9D4B1B5_9SAUR</name>
<keyword evidence="3" id="KW-1185">Reference proteome</keyword>
<organism evidence="2 3">
    <name type="scientific">Mauremys mutica</name>
    <name type="common">yellowpond turtle</name>
    <dbReference type="NCBI Taxonomy" id="74926"/>
    <lineage>
        <taxon>Eukaryota</taxon>
        <taxon>Metazoa</taxon>
        <taxon>Chordata</taxon>
        <taxon>Craniata</taxon>
        <taxon>Vertebrata</taxon>
        <taxon>Euteleostomi</taxon>
        <taxon>Archelosauria</taxon>
        <taxon>Testudinata</taxon>
        <taxon>Testudines</taxon>
        <taxon>Cryptodira</taxon>
        <taxon>Durocryptodira</taxon>
        <taxon>Testudinoidea</taxon>
        <taxon>Geoemydidae</taxon>
        <taxon>Geoemydinae</taxon>
        <taxon>Mauremys</taxon>
    </lineage>
</organism>
<feature type="compositionally biased region" description="Basic and acidic residues" evidence="1">
    <location>
        <begin position="1"/>
        <end position="13"/>
    </location>
</feature>
<accession>A0A9D4B1B5</accession>
<feature type="region of interest" description="Disordered" evidence="1">
    <location>
        <begin position="1"/>
        <end position="23"/>
    </location>
</feature>
<dbReference type="Proteomes" id="UP000827986">
    <property type="component" value="Unassembled WGS sequence"/>
</dbReference>
<evidence type="ECO:0000256" key="1">
    <source>
        <dbReference type="SAM" id="MobiDB-lite"/>
    </source>
</evidence>
<reference evidence="2" key="1">
    <citation type="submission" date="2021-09" db="EMBL/GenBank/DDBJ databases">
        <title>The genome of Mauremys mutica provides insights into the evolution of semi-aquatic lifestyle.</title>
        <authorList>
            <person name="Gong S."/>
            <person name="Gao Y."/>
        </authorList>
    </citation>
    <scope>NUCLEOTIDE SEQUENCE</scope>
    <source>
        <strain evidence="2">MM-2020</strain>
        <tissue evidence="2">Muscle</tissue>
    </source>
</reference>
<feature type="region of interest" description="Disordered" evidence="1">
    <location>
        <begin position="83"/>
        <end position="103"/>
    </location>
</feature>
<sequence>MESCTERHWKEQEVSSGAWPELGNPVELRQSSCRSIYEEEEERGWLGEAEPKARRVDAGGWIPGVGVAGREACVSRAPLAASLSGGLQGAEPKPRGLSWRGVP</sequence>
<comment type="caution">
    <text evidence="2">The sequence shown here is derived from an EMBL/GenBank/DDBJ whole genome shotgun (WGS) entry which is preliminary data.</text>
</comment>
<dbReference type="EMBL" id="JAHDVG010000474">
    <property type="protein sequence ID" value="KAH1176656.1"/>
    <property type="molecule type" value="Genomic_DNA"/>
</dbReference>